<evidence type="ECO:0000313" key="3">
    <source>
        <dbReference type="EMBL" id="GAA0149568.1"/>
    </source>
</evidence>
<dbReference type="PANTHER" id="PTHR42721:SF3">
    <property type="entry name" value="BETA-D-XYLOSIDASE 5-RELATED"/>
    <property type="match status" value="1"/>
</dbReference>
<keyword evidence="2" id="KW-0378">Hydrolase</keyword>
<sequence length="171" mass="19195">MVFLGNKAGYGRYISTTFQDLHTTRTSNWLNMMVYIVSDCDAVAIIHDDQGYVKEPEDVVDVLKAGMDLNCGSYLLEYTKSAVAHKNLSTTEIDRALHNLFSVRMRLGLLNGDPKKQAFGDIVPNVVCSKEHQQLALEAERSGLVPMRILLDITLSFLSTPLDNCHFRRAM</sequence>
<proteinExistence type="inferred from homology"/>
<gene>
    <name evidence="3" type="ORF">LIER_08710</name>
</gene>
<dbReference type="Proteomes" id="UP001454036">
    <property type="component" value="Unassembled WGS sequence"/>
</dbReference>
<evidence type="ECO:0000313" key="4">
    <source>
        <dbReference type="Proteomes" id="UP001454036"/>
    </source>
</evidence>
<dbReference type="PANTHER" id="PTHR42721">
    <property type="entry name" value="SUGAR HYDROLASE-RELATED"/>
    <property type="match status" value="1"/>
</dbReference>
<name>A0AAV3PHC8_LITER</name>
<accession>A0AAV3PHC8</accession>
<dbReference type="InterPro" id="IPR044993">
    <property type="entry name" value="BXL"/>
</dbReference>
<dbReference type="GO" id="GO:0009505">
    <property type="term" value="C:plant-type cell wall"/>
    <property type="evidence" value="ECO:0007669"/>
    <property type="project" value="TreeGrafter"/>
</dbReference>
<dbReference type="InterPro" id="IPR017853">
    <property type="entry name" value="GH"/>
</dbReference>
<keyword evidence="4" id="KW-1185">Reference proteome</keyword>
<dbReference type="GO" id="GO:0009044">
    <property type="term" value="F:xylan 1,4-beta-xylosidase activity"/>
    <property type="evidence" value="ECO:0007669"/>
    <property type="project" value="InterPro"/>
</dbReference>
<organism evidence="3 4">
    <name type="scientific">Lithospermum erythrorhizon</name>
    <name type="common">Purple gromwell</name>
    <name type="synonym">Lithospermum officinale var. erythrorhizon</name>
    <dbReference type="NCBI Taxonomy" id="34254"/>
    <lineage>
        <taxon>Eukaryota</taxon>
        <taxon>Viridiplantae</taxon>
        <taxon>Streptophyta</taxon>
        <taxon>Embryophyta</taxon>
        <taxon>Tracheophyta</taxon>
        <taxon>Spermatophyta</taxon>
        <taxon>Magnoliopsida</taxon>
        <taxon>eudicotyledons</taxon>
        <taxon>Gunneridae</taxon>
        <taxon>Pentapetalae</taxon>
        <taxon>asterids</taxon>
        <taxon>lamiids</taxon>
        <taxon>Boraginales</taxon>
        <taxon>Boraginaceae</taxon>
        <taxon>Boraginoideae</taxon>
        <taxon>Lithospermeae</taxon>
        <taxon>Lithospermum</taxon>
    </lineage>
</organism>
<evidence type="ECO:0000256" key="1">
    <source>
        <dbReference type="ARBA" id="ARBA00005336"/>
    </source>
</evidence>
<protein>
    <submittedName>
        <fullName evidence="3">Glucosidase</fullName>
    </submittedName>
</protein>
<dbReference type="GO" id="GO:0045493">
    <property type="term" value="P:xylan catabolic process"/>
    <property type="evidence" value="ECO:0007669"/>
    <property type="project" value="InterPro"/>
</dbReference>
<dbReference type="Gene3D" id="3.20.20.300">
    <property type="entry name" value="Glycoside hydrolase, family 3, N-terminal domain"/>
    <property type="match status" value="1"/>
</dbReference>
<dbReference type="EMBL" id="BAABME010001428">
    <property type="protein sequence ID" value="GAA0149568.1"/>
    <property type="molecule type" value="Genomic_DNA"/>
</dbReference>
<evidence type="ECO:0000256" key="2">
    <source>
        <dbReference type="ARBA" id="ARBA00022801"/>
    </source>
</evidence>
<comment type="similarity">
    <text evidence="1">Belongs to the glycosyl hydrolase 3 family.</text>
</comment>
<reference evidence="3 4" key="1">
    <citation type="submission" date="2024-01" db="EMBL/GenBank/DDBJ databases">
        <title>The complete chloroplast genome sequence of Lithospermum erythrorhizon: insights into the phylogenetic relationship among Boraginaceae species and the maternal lineages of purple gromwells.</title>
        <authorList>
            <person name="Okada T."/>
            <person name="Watanabe K."/>
        </authorList>
    </citation>
    <scope>NUCLEOTIDE SEQUENCE [LARGE SCALE GENOMIC DNA]</scope>
</reference>
<comment type="caution">
    <text evidence="3">The sequence shown here is derived from an EMBL/GenBank/DDBJ whole genome shotgun (WGS) entry which is preliminary data.</text>
</comment>
<dbReference type="InterPro" id="IPR036962">
    <property type="entry name" value="Glyco_hydro_3_N_sf"/>
</dbReference>
<dbReference type="AlphaFoldDB" id="A0AAV3PHC8"/>
<dbReference type="GO" id="GO:0046556">
    <property type="term" value="F:alpha-L-arabinofuranosidase activity"/>
    <property type="evidence" value="ECO:0007669"/>
    <property type="project" value="TreeGrafter"/>
</dbReference>
<dbReference type="GO" id="GO:0031222">
    <property type="term" value="P:arabinan catabolic process"/>
    <property type="evidence" value="ECO:0007669"/>
    <property type="project" value="TreeGrafter"/>
</dbReference>
<dbReference type="SUPFAM" id="SSF51445">
    <property type="entry name" value="(Trans)glycosidases"/>
    <property type="match status" value="1"/>
</dbReference>